<organism evidence="1 2">
    <name type="scientific">Xenoophorus captivus</name>
    <dbReference type="NCBI Taxonomy" id="1517983"/>
    <lineage>
        <taxon>Eukaryota</taxon>
        <taxon>Metazoa</taxon>
        <taxon>Chordata</taxon>
        <taxon>Craniata</taxon>
        <taxon>Vertebrata</taxon>
        <taxon>Euteleostomi</taxon>
        <taxon>Actinopterygii</taxon>
        <taxon>Neopterygii</taxon>
        <taxon>Teleostei</taxon>
        <taxon>Neoteleostei</taxon>
        <taxon>Acanthomorphata</taxon>
        <taxon>Ovalentaria</taxon>
        <taxon>Atherinomorphae</taxon>
        <taxon>Cyprinodontiformes</taxon>
        <taxon>Goodeidae</taxon>
        <taxon>Xenoophorus</taxon>
    </lineage>
</organism>
<protein>
    <submittedName>
        <fullName evidence="1">Uncharacterized protein</fullName>
    </submittedName>
</protein>
<gene>
    <name evidence="1" type="ORF">XENOCAPTIV_002828</name>
</gene>
<accession>A0ABV0S7R8</accession>
<reference evidence="1 2" key="1">
    <citation type="submission" date="2021-06" db="EMBL/GenBank/DDBJ databases">
        <authorList>
            <person name="Palmer J.M."/>
        </authorList>
    </citation>
    <scope>NUCLEOTIDE SEQUENCE [LARGE SCALE GENOMIC DNA]</scope>
    <source>
        <strain evidence="1 2">XC_2019</strain>
        <tissue evidence="1">Muscle</tissue>
    </source>
</reference>
<name>A0ABV0S7R8_9TELE</name>
<sequence>MVRKLPFFLWHDKVHRIVAPGLPQKVYSLDCTLDQEGGKLLEPALRVRRHASVRGDCASKTCRRSWMRKDMTRPSSLVISAKACNDALLNPTSVLKGCREGKHEMCHGIAKVASTRSCMLYTGDPP</sequence>
<dbReference type="EMBL" id="JAHRIN010068507">
    <property type="protein sequence ID" value="MEQ2215572.1"/>
    <property type="molecule type" value="Genomic_DNA"/>
</dbReference>
<evidence type="ECO:0000313" key="1">
    <source>
        <dbReference type="EMBL" id="MEQ2215572.1"/>
    </source>
</evidence>
<evidence type="ECO:0000313" key="2">
    <source>
        <dbReference type="Proteomes" id="UP001434883"/>
    </source>
</evidence>
<proteinExistence type="predicted"/>
<comment type="caution">
    <text evidence="1">The sequence shown here is derived from an EMBL/GenBank/DDBJ whole genome shotgun (WGS) entry which is preliminary data.</text>
</comment>
<dbReference type="Proteomes" id="UP001434883">
    <property type="component" value="Unassembled WGS sequence"/>
</dbReference>
<keyword evidence="2" id="KW-1185">Reference proteome</keyword>